<dbReference type="SUPFAM" id="SSF51069">
    <property type="entry name" value="Carbonic anhydrase"/>
    <property type="match status" value="1"/>
</dbReference>
<dbReference type="SMART" id="SM01057">
    <property type="entry name" value="Carb_anhydrase"/>
    <property type="match status" value="1"/>
</dbReference>
<comment type="similarity">
    <text evidence="1">Belongs to the alpha-carbonic anhydrase family.</text>
</comment>
<dbReference type="EMBL" id="VVIM01000007">
    <property type="protein sequence ID" value="KAB0797006.1"/>
    <property type="molecule type" value="Genomic_DNA"/>
</dbReference>
<sequence length="292" mass="32897">MTLEILIIVAAVMFMASYWVCAGQRNKLIQIEYSYTGSKGPAHWRELFPNSAGPCQSPINIVLDDAIAMHVGGADGELRFSEEYSRTPKQMCIHNDGNSVTLYVDFGNDPRPAVMRGPRGEKFEFANASFRWGPNDQEGSEHTINYQNYAMELQAIYIKGSRRYCNCSQAAEDNAMLIISYLFQVSQTENHYLTPLILSLPRIAAIQRTTPVCPIPLFFIMPPFVSKYVSYCGSLTFPPCTEGVYWIVQTDPLAISSAQVDQFRKLRSSSGLLENNRRPLQDGNGREITFYI</sequence>
<dbReference type="InterPro" id="IPR036398">
    <property type="entry name" value="CA_dom_sf"/>
</dbReference>
<dbReference type="FunCoup" id="A0A5N4AIA0">
    <property type="interactions" value="8"/>
</dbReference>
<keyword evidence="4" id="KW-1185">Reference proteome</keyword>
<dbReference type="InterPro" id="IPR001148">
    <property type="entry name" value="CA_dom"/>
</dbReference>
<protein>
    <recommendedName>
        <fullName evidence="2">Alpha-carbonic anhydrase domain-containing protein</fullName>
    </recommendedName>
</protein>
<evidence type="ECO:0000259" key="2">
    <source>
        <dbReference type="PROSITE" id="PS51144"/>
    </source>
</evidence>
<name>A0A5N4AIA0_PHOPY</name>
<organism evidence="3 4">
    <name type="scientific">Photinus pyralis</name>
    <name type="common">Common eastern firefly</name>
    <name type="synonym">Lampyris pyralis</name>
    <dbReference type="NCBI Taxonomy" id="7054"/>
    <lineage>
        <taxon>Eukaryota</taxon>
        <taxon>Metazoa</taxon>
        <taxon>Ecdysozoa</taxon>
        <taxon>Arthropoda</taxon>
        <taxon>Hexapoda</taxon>
        <taxon>Insecta</taxon>
        <taxon>Pterygota</taxon>
        <taxon>Neoptera</taxon>
        <taxon>Endopterygota</taxon>
        <taxon>Coleoptera</taxon>
        <taxon>Polyphaga</taxon>
        <taxon>Elateriformia</taxon>
        <taxon>Elateroidea</taxon>
        <taxon>Lampyridae</taxon>
        <taxon>Lampyrinae</taxon>
        <taxon>Photinus</taxon>
    </lineage>
</organism>
<evidence type="ECO:0000313" key="4">
    <source>
        <dbReference type="Proteomes" id="UP000327044"/>
    </source>
</evidence>
<dbReference type="CDD" id="cd00326">
    <property type="entry name" value="alpha_CA"/>
    <property type="match status" value="1"/>
</dbReference>
<dbReference type="InParanoid" id="A0A5N4AIA0"/>
<dbReference type="GO" id="GO:0008270">
    <property type="term" value="F:zinc ion binding"/>
    <property type="evidence" value="ECO:0007669"/>
    <property type="project" value="InterPro"/>
</dbReference>
<dbReference type="Proteomes" id="UP000327044">
    <property type="component" value="Unassembled WGS sequence"/>
</dbReference>
<dbReference type="OrthoDB" id="429145at2759"/>
<evidence type="ECO:0000256" key="1">
    <source>
        <dbReference type="ARBA" id="ARBA00010718"/>
    </source>
</evidence>
<evidence type="ECO:0000313" key="3">
    <source>
        <dbReference type="EMBL" id="KAB0797006.1"/>
    </source>
</evidence>
<accession>A0A5N4AIA0</accession>
<dbReference type="GO" id="GO:0005737">
    <property type="term" value="C:cytoplasm"/>
    <property type="evidence" value="ECO:0007669"/>
    <property type="project" value="TreeGrafter"/>
</dbReference>
<dbReference type="AlphaFoldDB" id="A0A5N4AIA0"/>
<dbReference type="PANTHER" id="PTHR18952">
    <property type="entry name" value="CARBONIC ANHYDRASE"/>
    <property type="match status" value="1"/>
</dbReference>
<feature type="domain" description="Alpha-carbonic anhydrase" evidence="2">
    <location>
        <begin position="31"/>
        <end position="292"/>
    </location>
</feature>
<comment type="caution">
    <text evidence="3">The sequence shown here is derived from an EMBL/GenBank/DDBJ whole genome shotgun (WGS) entry which is preliminary data.</text>
</comment>
<dbReference type="Gene3D" id="3.10.200.10">
    <property type="entry name" value="Alpha carbonic anhydrase"/>
    <property type="match status" value="1"/>
</dbReference>
<reference evidence="3 4" key="1">
    <citation type="journal article" date="2018" name="Elife">
        <title>Firefly genomes illuminate parallel origins of bioluminescence in beetles.</title>
        <authorList>
            <person name="Fallon T.R."/>
            <person name="Lower S.E."/>
            <person name="Chang C.H."/>
            <person name="Bessho-Uehara M."/>
            <person name="Martin G.J."/>
            <person name="Bewick A.J."/>
            <person name="Behringer M."/>
            <person name="Debat H.J."/>
            <person name="Wong I."/>
            <person name="Day J.C."/>
            <person name="Suvorov A."/>
            <person name="Silva C.J."/>
            <person name="Stanger-Hall K.F."/>
            <person name="Hall D.W."/>
            <person name="Schmitz R.J."/>
            <person name="Nelson D.R."/>
            <person name="Lewis S.M."/>
            <person name="Shigenobu S."/>
            <person name="Bybee S.M."/>
            <person name="Larracuente A.M."/>
            <person name="Oba Y."/>
            <person name="Weng J.K."/>
        </authorList>
    </citation>
    <scope>NUCLEOTIDE SEQUENCE [LARGE SCALE GENOMIC DNA]</scope>
    <source>
        <strain evidence="3">1611_PpyrPB1</strain>
        <tissue evidence="3">Whole body</tissue>
    </source>
</reference>
<dbReference type="GO" id="GO:0004089">
    <property type="term" value="F:carbonate dehydratase activity"/>
    <property type="evidence" value="ECO:0007669"/>
    <property type="project" value="InterPro"/>
</dbReference>
<gene>
    <name evidence="3" type="ORF">PPYR_11067</name>
</gene>
<dbReference type="Pfam" id="PF00194">
    <property type="entry name" value="Carb_anhydrase"/>
    <property type="match status" value="1"/>
</dbReference>
<proteinExistence type="inferred from homology"/>
<dbReference type="PANTHER" id="PTHR18952:SF227">
    <property type="entry name" value="CARBONIC ANHYDRASE 13-RELATED"/>
    <property type="match status" value="1"/>
</dbReference>
<dbReference type="PROSITE" id="PS51144">
    <property type="entry name" value="ALPHA_CA_2"/>
    <property type="match status" value="1"/>
</dbReference>
<dbReference type="InterPro" id="IPR023561">
    <property type="entry name" value="Carbonic_anhydrase_a-class"/>
</dbReference>